<dbReference type="GO" id="GO:0015920">
    <property type="term" value="P:lipopolysaccharide transport"/>
    <property type="evidence" value="ECO:0007669"/>
    <property type="project" value="TreeGrafter"/>
</dbReference>
<feature type="domain" description="ABC transmembrane type-2" evidence="10">
    <location>
        <begin position="34"/>
        <end position="270"/>
    </location>
</feature>
<evidence type="ECO:0000256" key="6">
    <source>
        <dbReference type="ARBA" id="ARBA00022692"/>
    </source>
</evidence>
<comment type="caution">
    <text evidence="11">The sequence shown here is derived from an EMBL/GenBank/DDBJ whole genome shotgun (WGS) entry which is preliminary data.</text>
</comment>
<dbReference type="PANTHER" id="PTHR30413">
    <property type="entry name" value="INNER MEMBRANE TRANSPORT PERMEASE"/>
    <property type="match status" value="1"/>
</dbReference>
<accession>A0A512DDC2</accession>
<dbReference type="PANTHER" id="PTHR30413:SF8">
    <property type="entry name" value="TRANSPORT PERMEASE PROTEIN"/>
    <property type="match status" value="1"/>
</dbReference>
<sequence>MSFVSDVREVARSRELLVNLVRRELRSKYKGTALGWAWSLINPLATTAIFTVVFSTVMRVEPPVGVDGLHSYPLFLLCGLLSWNFLTAAVQGGQSVLLDNGNLIKKTYFPRRLLVISHVAAAFVSYLVEMGVLVAVFLVFGVNVLPWTPLVLGLMVLLAVFALGLALLLSVVNVYFRDVAHFVALFMQIWFYATPIIYPISLVEGVQDGQSWAADLPLTTLYQLNPMVGFVESVRDMLYGGQLPPAGPVLYALAFTLVSLWVGNAVFARLQGRLAEEL</sequence>
<evidence type="ECO:0000313" key="12">
    <source>
        <dbReference type="Proteomes" id="UP000321181"/>
    </source>
</evidence>
<feature type="transmembrane region" description="Helical" evidence="9">
    <location>
        <begin position="33"/>
        <end position="54"/>
    </location>
</feature>
<feature type="transmembrane region" description="Helical" evidence="9">
    <location>
        <begin position="113"/>
        <end position="138"/>
    </location>
</feature>
<dbReference type="OrthoDB" id="9789409at2"/>
<evidence type="ECO:0000256" key="3">
    <source>
        <dbReference type="ARBA" id="ARBA00022448"/>
    </source>
</evidence>
<keyword evidence="12" id="KW-1185">Reference proteome</keyword>
<feature type="transmembrane region" description="Helical" evidence="9">
    <location>
        <begin position="150"/>
        <end position="172"/>
    </location>
</feature>
<evidence type="ECO:0000256" key="8">
    <source>
        <dbReference type="ARBA" id="ARBA00023136"/>
    </source>
</evidence>
<gene>
    <name evidence="11" type="ORF">CAE01nite_21860</name>
</gene>
<name>A0A512DDC2_9CELL</name>
<keyword evidence="7 9" id="KW-1133">Transmembrane helix</keyword>
<dbReference type="Proteomes" id="UP000321181">
    <property type="component" value="Unassembled WGS sequence"/>
</dbReference>
<protein>
    <recommendedName>
        <fullName evidence="9">Transport permease protein</fullName>
    </recommendedName>
</protein>
<evidence type="ECO:0000256" key="9">
    <source>
        <dbReference type="RuleBase" id="RU361157"/>
    </source>
</evidence>
<evidence type="ECO:0000256" key="2">
    <source>
        <dbReference type="ARBA" id="ARBA00007783"/>
    </source>
</evidence>
<proteinExistence type="inferred from homology"/>
<evidence type="ECO:0000259" key="10">
    <source>
        <dbReference type="PROSITE" id="PS51012"/>
    </source>
</evidence>
<comment type="similarity">
    <text evidence="2 9">Belongs to the ABC-2 integral membrane protein family.</text>
</comment>
<evidence type="ECO:0000256" key="1">
    <source>
        <dbReference type="ARBA" id="ARBA00004429"/>
    </source>
</evidence>
<dbReference type="RefSeq" id="WP_146903912.1">
    <property type="nucleotide sequence ID" value="NZ_BAAARM010000003.1"/>
</dbReference>
<dbReference type="InterPro" id="IPR047817">
    <property type="entry name" value="ABC2_TM_bact-type"/>
</dbReference>
<dbReference type="InterPro" id="IPR013525">
    <property type="entry name" value="ABC2_TM"/>
</dbReference>
<reference evidence="11 12" key="1">
    <citation type="submission" date="2019-07" db="EMBL/GenBank/DDBJ databases">
        <title>Whole genome shotgun sequence of Cellulomonas aerilata NBRC 106308.</title>
        <authorList>
            <person name="Hosoyama A."/>
            <person name="Uohara A."/>
            <person name="Ohji S."/>
            <person name="Ichikawa N."/>
        </authorList>
    </citation>
    <scope>NUCLEOTIDE SEQUENCE [LARGE SCALE GENOMIC DNA]</scope>
    <source>
        <strain evidence="11 12">NBRC 106308</strain>
    </source>
</reference>
<evidence type="ECO:0000313" key="11">
    <source>
        <dbReference type="EMBL" id="GEO34461.1"/>
    </source>
</evidence>
<dbReference type="EMBL" id="BJYY01000013">
    <property type="protein sequence ID" value="GEO34461.1"/>
    <property type="molecule type" value="Genomic_DNA"/>
</dbReference>
<keyword evidence="8 9" id="KW-0472">Membrane</keyword>
<comment type="subcellular location">
    <subcellularLocation>
        <location evidence="1">Cell inner membrane</location>
        <topology evidence="1">Multi-pass membrane protein</topology>
    </subcellularLocation>
    <subcellularLocation>
        <location evidence="9">Cell membrane</location>
        <topology evidence="9">Multi-pass membrane protein</topology>
    </subcellularLocation>
</comment>
<feature type="transmembrane region" description="Helical" evidence="9">
    <location>
        <begin position="74"/>
        <end position="92"/>
    </location>
</feature>
<feature type="transmembrane region" description="Helical" evidence="9">
    <location>
        <begin position="249"/>
        <end position="268"/>
    </location>
</feature>
<keyword evidence="6 9" id="KW-0812">Transmembrane</keyword>
<keyword evidence="3 9" id="KW-0813">Transport</keyword>
<keyword evidence="4 9" id="KW-1003">Cell membrane</keyword>
<evidence type="ECO:0000256" key="4">
    <source>
        <dbReference type="ARBA" id="ARBA00022475"/>
    </source>
</evidence>
<dbReference type="PROSITE" id="PS51012">
    <property type="entry name" value="ABC_TM2"/>
    <property type="match status" value="1"/>
</dbReference>
<keyword evidence="5" id="KW-0997">Cell inner membrane</keyword>
<dbReference type="Pfam" id="PF01061">
    <property type="entry name" value="ABC2_membrane"/>
    <property type="match status" value="1"/>
</dbReference>
<organism evidence="11 12">
    <name type="scientific">Cellulomonas aerilata</name>
    <dbReference type="NCBI Taxonomy" id="515326"/>
    <lineage>
        <taxon>Bacteria</taxon>
        <taxon>Bacillati</taxon>
        <taxon>Actinomycetota</taxon>
        <taxon>Actinomycetes</taxon>
        <taxon>Micrococcales</taxon>
        <taxon>Cellulomonadaceae</taxon>
        <taxon>Cellulomonas</taxon>
    </lineage>
</organism>
<dbReference type="GO" id="GO:0140359">
    <property type="term" value="F:ABC-type transporter activity"/>
    <property type="evidence" value="ECO:0007669"/>
    <property type="project" value="InterPro"/>
</dbReference>
<dbReference type="AlphaFoldDB" id="A0A512DDC2"/>
<dbReference type="GO" id="GO:0005886">
    <property type="term" value="C:plasma membrane"/>
    <property type="evidence" value="ECO:0007669"/>
    <property type="project" value="UniProtKB-SubCell"/>
</dbReference>
<evidence type="ECO:0000256" key="5">
    <source>
        <dbReference type="ARBA" id="ARBA00022519"/>
    </source>
</evidence>
<feature type="transmembrane region" description="Helical" evidence="9">
    <location>
        <begin position="179"/>
        <end position="198"/>
    </location>
</feature>
<evidence type="ECO:0000256" key="7">
    <source>
        <dbReference type="ARBA" id="ARBA00022989"/>
    </source>
</evidence>